<organism evidence="2 3">
    <name type="scientific">Clostridium fungisolvens</name>
    <dbReference type="NCBI Taxonomy" id="1604897"/>
    <lineage>
        <taxon>Bacteria</taxon>
        <taxon>Bacillati</taxon>
        <taxon>Bacillota</taxon>
        <taxon>Clostridia</taxon>
        <taxon>Eubacteriales</taxon>
        <taxon>Clostridiaceae</taxon>
        <taxon>Clostridium</taxon>
    </lineage>
</organism>
<accession>A0A6V8SL56</accession>
<sequence length="44" mass="5182">MSNKIRNNVTDDGKRRQKLHRDQNNKGDAKNIPQYQNFNGEPIK</sequence>
<reference evidence="2 3" key="1">
    <citation type="submission" date="2020-07" db="EMBL/GenBank/DDBJ databases">
        <title>A new beta-1,3-glucan-decomposing anaerobic bacterium isolated from anoxic soil subjected to biological soil disinfestation.</title>
        <authorList>
            <person name="Ueki A."/>
            <person name="Tonouchi A."/>
        </authorList>
    </citation>
    <scope>NUCLEOTIDE SEQUENCE [LARGE SCALE GENOMIC DNA]</scope>
    <source>
        <strain evidence="2 3">TW1</strain>
    </source>
</reference>
<comment type="caution">
    <text evidence="2">The sequence shown here is derived from an EMBL/GenBank/DDBJ whole genome shotgun (WGS) entry which is preliminary data.</text>
</comment>
<protein>
    <submittedName>
        <fullName evidence="2">Uncharacterized protein</fullName>
    </submittedName>
</protein>
<gene>
    <name evidence="2" type="ORF">bsdtw1_04159</name>
</gene>
<feature type="region of interest" description="Disordered" evidence="1">
    <location>
        <begin position="1"/>
        <end position="44"/>
    </location>
</feature>
<dbReference type="NCBIfam" id="NF040919">
    <property type="entry name" value="Clostri_philic"/>
    <property type="match status" value="1"/>
</dbReference>
<evidence type="ECO:0000313" key="3">
    <source>
        <dbReference type="Proteomes" id="UP000580568"/>
    </source>
</evidence>
<dbReference type="RefSeq" id="WP_280514157.1">
    <property type="nucleotide sequence ID" value="NZ_BLZR01000001.1"/>
</dbReference>
<proteinExistence type="predicted"/>
<keyword evidence="3" id="KW-1185">Reference proteome</keyword>
<dbReference type="Proteomes" id="UP000580568">
    <property type="component" value="Unassembled WGS sequence"/>
</dbReference>
<dbReference type="EMBL" id="BLZR01000001">
    <property type="protein sequence ID" value="GFP77969.1"/>
    <property type="molecule type" value="Genomic_DNA"/>
</dbReference>
<name>A0A6V8SL56_9CLOT</name>
<feature type="compositionally biased region" description="Polar residues" evidence="1">
    <location>
        <begin position="33"/>
        <end position="44"/>
    </location>
</feature>
<dbReference type="AlphaFoldDB" id="A0A6V8SL56"/>
<feature type="compositionally biased region" description="Basic and acidic residues" evidence="1">
    <location>
        <begin position="9"/>
        <end position="29"/>
    </location>
</feature>
<evidence type="ECO:0000256" key="1">
    <source>
        <dbReference type="SAM" id="MobiDB-lite"/>
    </source>
</evidence>
<evidence type="ECO:0000313" key="2">
    <source>
        <dbReference type="EMBL" id="GFP77969.1"/>
    </source>
</evidence>